<feature type="domain" description="Major facilitator superfamily (MFS) profile" evidence="9">
    <location>
        <begin position="42"/>
        <end position="478"/>
    </location>
</feature>
<evidence type="ECO:0000256" key="8">
    <source>
        <dbReference type="SAM" id="Phobius"/>
    </source>
</evidence>
<evidence type="ECO:0000259" key="9">
    <source>
        <dbReference type="PROSITE" id="PS50850"/>
    </source>
</evidence>
<feature type="transmembrane region" description="Helical" evidence="8">
    <location>
        <begin position="588"/>
        <end position="610"/>
    </location>
</feature>
<keyword evidence="3" id="KW-0813">Transport</keyword>
<feature type="transmembrane region" description="Helical" evidence="8">
    <location>
        <begin position="436"/>
        <end position="458"/>
    </location>
</feature>
<feature type="transmembrane region" description="Helical" evidence="8">
    <location>
        <begin position="834"/>
        <end position="851"/>
    </location>
</feature>
<dbReference type="InterPro" id="IPR044740">
    <property type="entry name" value="SLC37A1_2"/>
</dbReference>
<feature type="domain" description="Major facilitator superfamily (MFS) profile" evidence="9">
    <location>
        <begin position="470"/>
        <end position="958"/>
    </location>
</feature>
<dbReference type="PANTHER" id="PTHR43184">
    <property type="entry name" value="MAJOR FACILITATOR SUPERFAMILY TRANSPORTER 16, ISOFORM B"/>
    <property type="match status" value="1"/>
</dbReference>
<evidence type="ECO:0000256" key="5">
    <source>
        <dbReference type="ARBA" id="ARBA00022692"/>
    </source>
</evidence>
<feature type="transmembrane region" description="Helical" evidence="8">
    <location>
        <begin position="217"/>
        <end position="237"/>
    </location>
</feature>
<dbReference type="GO" id="GO:0055062">
    <property type="term" value="P:phosphate ion homeostasis"/>
    <property type="evidence" value="ECO:0007669"/>
    <property type="project" value="TreeGrafter"/>
</dbReference>
<protein>
    <recommendedName>
        <fullName evidence="9">Major facilitator superfamily (MFS) profile domain-containing protein</fullName>
    </recommendedName>
</protein>
<evidence type="ECO:0000313" key="10">
    <source>
        <dbReference type="EMBL" id="OIV94086.1"/>
    </source>
</evidence>
<comment type="subcellular location">
    <subcellularLocation>
        <location evidence="1">Membrane</location>
        <topology evidence="1">Multi-pass membrane protein</topology>
    </subcellularLocation>
</comment>
<proteinExistence type="inferred from homology"/>
<keyword evidence="11" id="KW-1185">Reference proteome</keyword>
<dbReference type="GO" id="GO:0061513">
    <property type="term" value="F:glucose 6-phosphate:phosphate antiporter activity"/>
    <property type="evidence" value="ECO:0007669"/>
    <property type="project" value="InterPro"/>
</dbReference>
<name>A0A4P1QT97_LUPAN</name>
<evidence type="ECO:0000256" key="2">
    <source>
        <dbReference type="ARBA" id="ARBA00009598"/>
    </source>
</evidence>
<feature type="transmembrane region" description="Helical" evidence="8">
    <location>
        <begin position="470"/>
        <end position="490"/>
    </location>
</feature>
<keyword evidence="4" id="KW-0762">Sugar transport</keyword>
<feature type="transmembrane region" description="Helical" evidence="8">
    <location>
        <begin position="900"/>
        <end position="922"/>
    </location>
</feature>
<reference evidence="10 11" key="1">
    <citation type="journal article" date="2017" name="Plant Biotechnol. J.">
        <title>A comprehensive draft genome sequence for lupin (Lupinus angustifolius), an emerging health food: insights into plant-microbe interactions and legume evolution.</title>
        <authorList>
            <person name="Hane J.K."/>
            <person name="Ming Y."/>
            <person name="Kamphuis L.G."/>
            <person name="Nelson M.N."/>
            <person name="Garg G."/>
            <person name="Atkins C.A."/>
            <person name="Bayer P.E."/>
            <person name="Bravo A."/>
            <person name="Bringans S."/>
            <person name="Cannon S."/>
            <person name="Edwards D."/>
            <person name="Foley R."/>
            <person name="Gao L.L."/>
            <person name="Harrison M.J."/>
            <person name="Huang W."/>
            <person name="Hurgobin B."/>
            <person name="Li S."/>
            <person name="Liu C.W."/>
            <person name="McGrath A."/>
            <person name="Morahan G."/>
            <person name="Murray J."/>
            <person name="Weller J."/>
            <person name="Jian J."/>
            <person name="Singh K.B."/>
        </authorList>
    </citation>
    <scope>NUCLEOTIDE SEQUENCE [LARGE SCALE GENOMIC DNA]</scope>
    <source>
        <strain evidence="11">cv. Tanjil</strain>
        <tissue evidence="10">Whole plant</tissue>
    </source>
</reference>
<feature type="transmembrane region" description="Helical" evidence="8">
    <location>
        <begin position="656"/>
        <end position="675"/>
    </location>
</feature>
<feature type="transmembrane region" description="Helical" evidence="8">
    <location>
        <begin position="755"/>
        <end position="785"/>
    </location>
</feature>
<feature type="transmembrane region" description="Helical" evidence="8">
    <location>
        <begin position="291"/>
        <end position="321"/>
    </location>
</feature>
<evidence type="ECO:0000313" key="11">
    <source>
        <dbReference type="Proteomes" id="UP000188354"/>
    </source>
</evidence>
<dbReference type="AlphaFoldDB" id="A0A4P1QT97"/>
<feature type="transmembrane region" description="Helical" evidence="8">
    <location>
        <begin position="370"/>
        <end position="387"/>
    </location>
</feature>
<dbReference type="Proteomes" id="UP000188354">
    <property type="component" value="Chromosome LG17"/>
</dbReference>
<keyword evidence="7 8" id="KW-0472">Membrane</keyword>
<feature type="transmembrane region" description="Helical" evidence="8">
    <location>
        <begin position="124"/>
        <end position="146"/>
    </location>
</feature>
<dbReference type="SUPFAM" id="SSF103473">
    <property type="entry name" value="MFS general substrate transporter"/>
    <property type="match status" value="2"/>
</dbReference>
<feature type="transmembrane region" description="Helical" evidence="8">
    <location>
        <begin position="616"/>
        <end position="644"/>
    </location>
</feature>
<feature type="transmembrane region" description="Helical" evidence="8">
    <location>
        <begin position="152"/>
        <end position="180"/>
    </location>
</feature>
<accession>A0A4P1QT97</accession>
<feature type="transmembrane region" description="Helical" evidence="8">
    <location>
        <begin position="35"/>
        <end position="53"/>
    </location>
</feature>
<dbReference type="InterPro" id="IPR011701">
    <property type="entry name" value="MFS"/>
</dbReference>
<feature type="transmembrane region" description="Helical" evidence="8">
    <location>
        <begin position="934"/>
        <end position="954"/>
    </location>
</feature>
<evidence type="ECO:0000256" key="7">
    <source>
        <dbReference type="ARBA" id="ARBA00023136"/>
    </source>
</evidence>
<gene>
    <name evidence="10" type="ORF">TanjilG_05466</name>
</gene>
<evidence type="ECO:0000256" key="4">
    <source>
        <dbReference type="ARBA" id="ARBA00022597"/>
    </source>
</evidence>
<dbReference type="Gene3D" id="1.20.1250.20">
    <property type="entry name" value="MFS general substrate transporter like domains"/>
    <property type="match status" value="4"/>
</dbReference>
<dbReference type="Gramene" id="OIV94086">
    <property type="protein sequence ID" value="OIV94086"/>
    <property type="gene ID" value="TanjilG_05466"/>
</dbReference>
<dbReference type="InterPro" id="IPR036259">
    <property type="entry name" value="MFS_trans_sf"/>
</dbReference>
<dbReference type="Pfam" id="PF07690">
    <property type="entry name" value="MFS_1"/>
    <property type="match status" value="2"/>
</dbReference>
<comment type="similarity">
    <text evidence="2">Belongs to the major facilitator superfamily. Organophosphate:Pi antiporter (OPA) (TC 2.A.1.4) family.</text>
</comment>
<dbReference type="FunFam" id="1.20.1250.20:FF:000028">
    <property type="entry name" value="Sugar phosphate exchanger 3 isoform 1"/>
    <property type="match status" value="2"/>
</dbReference>
<evidence type="ECO:0000256" key="6">
    <source>
        <dbReference type="ARBA" id="ARBA00022989"/>
    </source>
</evidence>
<dbReference type="FunFam" id="1.20.1250.20:FF:000050">
    <property type="entry name" value="glucose-6-phosphate exchanger SLC37A2 isoform X1"/>
    <property type="match status" value="2"/>
</dbReference>
<feature type="transmembrane region" description="Helical" evidence="8">
    <location>
        <begin position="805"/>
        <end position="827"/>
    </location>
</feature>
<feature type="transmembrane region" description="Helical" evidence="8">
    <location>
        <begin position="681"/>
        <end position="701"/>
    </location>
</feature>
<feature type="transmembrane region" description="Helical" evidence="8">
    <location>
        <begin position="192"/>
        <end position="211"/>
    </location>
</feature>
<dbReference type="PROSITE" id="PS50850">
    <property type="entry name" value="MFS"/>
    <property type="match status" value="2"/>
</dbReference>
<feature type="transmembrane region" description="Helical" evidence="8">
    <location>
        <begin position="399"/>
        <end position="424"/>
    </location>
</feature>
<dbReference type="PANTHER" id="PTHR43184:SF12">
    <property type="entry name" value="SUGAR PHOSPHATE EXCHANGER 3"/>
    <property type="match status" value="1"/>
</dbReference>
<dbReference type="GO" id="GO:0016020">
    <property type="term" value="C:membrane"/>
    <property type="evidence" value="ECO:0007669"/>
    <property type="project" value="UniProtKB-SubCell"/>
</dbReference>
<evidence type="ECO:0000256" key="3">
    <source>
        <dbReference type="ARBA" id="ARBA00022448"/>
    </source>
</evidence>
<organism evidence="10 11">
    <name type="scientific">Lupinus angustifolius</name>
    <name type="common">Narrow-leaved blue lupine</name>
    <dbReference type="NCBI Taxonomy" id="3871"/>
    <lineage>
        <taxon>Eukaryota</taxon>
        <taxon>Viridiplantae</taxon>
        <taxon>Streptophyta</taxon>
        <taxon>Embryophyta</taxon>
        <taxon>Tracheophyta</taxon>
        <taxon>Spermatophyta</taxon>
        <taxon>Magnoliopsida</taxon>
        <taxon>eudicotyledons</taxon>
        <taxon>Gunneridae</taxon>
        <taxon>Pentapetalae</taxon>
        <taxon>rosids</taxon>
        <taxon>fabids</taxon>
        <taxon>Fabales</taxon>
        <taxon>Fabaceae</taxon>
        <taxon>Papilionoideae</taxon>
        <taxon>50 kb inversion clade</taxon>
        <taxon>genistoids sensu lato</taxon>
        <taxon>core genistoids</taxon>
        <taxon>Genisteae</taxon>
        <taxon>Lupinus</taxon>
    </lineage>
</organism>
<feature type="transmembrane region" description="Helical" evidence="8">
    <location>
        <begin position="863"/>
        <end position="888"/>
    </location>
</feature>
<feature type="transmembrane region" description="Helical" evidence="8">
    <location>
        <begin position="100"/>
        <end position="117"/>
    </location>
</feature>
<keyword evidence="6 8" id="KW-1133">Transmembrane helix</keyword>
<dbReference type="CDD" id="cd17344">
    <property type="entry name" value="MFS_SLC37A1_2"/>
    <property type="match status" value="1"/>
</dbReference>
<dbReference type="InterPro" id="IPR020846">
    <property type="entry name" value="MFS_dom"/>
</dbReference>
<dbReference type="STRING" id="3871.A0A4P1QT97"/>
<evidence type="ECO:0000256" key="1">
    <source>
        <dbReference type="ARBA" id="ARBA00004141"/>
    </source>
</evidence>
<dbReference type="EMBL" id="CM007377">
    <property type="protein sequence ID" value="OIV94086.1"/>
    <property type="molecule type" value="Genomic_DNA"/>
</dbReference>
<sequence>MMSSQCCSNKMNRTTPPGILLIRTLRGKDWNLQTYRYIVLLITFIAYTCYHATRKPTGIVKSVLCPYPNTKKISNSKLITKGWRPFDGPEGTSKLGEIDVAFLACYAIGMYIAGHLGDTLDLRLFLTIGMMGSGFFVGLFGMGYFWNVHEFWFYLLMQMVAGMFQATGWPSVVAVIGNWFGKRKRGLIMGIWNAHTSVGNISGSLLAASVLEHGWGWSFIVPGVLIVFGGVIVYLFLAAYPEDVGFDGNIDGAASDLMPNTTVDDGADEEAQVVTKDVGSRKGSVRRRSIGLVDACMIPGVIPFALCLFFAKLVAYTFLYWLPFYLTQTEIGGEYLSVKSAGNLSTLFDVGGIVGGILAGYISDKLSARAITAASFMYAAIPCMFLYRSYGGVSMSANISLMMVTGLFVNGPYALITTAVSADLGTHRSLRGDSRALATVTAIIDGTGSVGAALGPLLTGFISTRGWDGVFIMLTLGAFIAGLLLSRLVMAEIAEKASKPLSSEAQNSGAYTCYHATRKPTGIVKSVLCPYPNTKKISNSKLITKGWRPFDGPEGTSKLGEIDVAFLACYAIGMYIAGHLGDTLDLRLFLTIGMMGSGFFVGLFGMGYFWNVHEFWFYLLMQMVAGMFQATGWPSVVAVIGNWFGKRKRGLIMGIWNAHTSVGNISGSLLAASVLEHGWGWSFIVPGVLIVFGGVIVYLFLAAYPEDVGFDGNIDGAASDLMPNTTVDDGADEEAQVVTKDVGSRKGSVRRRSIGLVDACMIPGVIPFALCLFFAKLVAYTFLYWLPFYLTQTEIGGEYLSVKSAGNLSTLFDVGGIVGGILAGYISDKLSARAITAASFMYAAIPCMFLYRSYGGVSMSANISLMMVTGLFVNGPYALITTAVSADLGTHRSLRGDSRALATVTAIIDGTGSVGAALGPLLTGFISTRGWDGVFIMLTLGAFIAGLLLSRLVMAEIAEKASKPLSSEAQNSGGNIFKVYYEFLRIRNVKTNTYNS</sequence>
<keyword evidence="5 8" id="KW-0812">Transmembrane</keyword>